<keyword evidence="3" id="KW-0134">Cell wall</keyword>
<comment type="catalytic activity">
    <reaction evidence="6">
        <text>a (3R)-hydroxyacyl-[ACP] + NADP(+) = a 3-oxoacyl-[ACP] + NADPH + H(+)</text>
        <dbReference type="Rhea" id="RHEA:17397"/>
        <dbReference type="Rhea" id="RHEA-COMP:9916"/>
        <dbReference type="Rhea" id="RHEA-COMP:9945"/>
        <dbReference type="ChEBI" id="CHEBI:15378"/>
        <dbReference type="ChEBI" id="CHEBI:57783"/>
        <dbReference type="ChEBI" id="CHEBI:58349"/>
        <dbReference type="ChEBI" id="CHEBI:78776"/>
        <dbReference type="ChEBI" id="CHEBI:78827"/>
        <dbReference type="EC" id="1.1.1.100"/>
    </reaction>
    <physiologicalReaction direction="right-to-left" evidence="6">
        <dbReference type="Rhea" id="RHEA:17399"/>
    </physiologicalReaction>
</comment>
<evidence type="ECO:0000256" key="5">
    <source>
        <dbReference type="ARBA" id="ARBA00040781"/>
    </source>
</evidence>
<accession>A0AAU4K6T0</accession>
<keyword evidence="3" id="KW-0964">Secreted</keyword>
<dbReference type="EMBL" id="CP108021">
    <property type="protein sequence ID" value="WUM21830.1"/>
    <property type="molecule type" value="Genomic_DNA"/>
</dbReference>
<name>A0AAU4K6T0_9NOCA</name>
<gene>
    <name evidence="7" type="ORF">OG579_08725</name>
</gene>
<dbReference type="SUPFAM" id="SSF51735">
    <property type="entry name" value="NAD(P)-binding Rossmann-fold domains"/>
    <property type="match status" value="1"/>
</dbReference>
<dbReference type="GO" id="GO:0004316">
    <property type="term" value="F:3-oxoacyl-[acyl-carrier-protein] reductase (NADPH) activity"/>
    <property type="evidence" value="ECO:0007669"/>
    <property type="project" value="UniProtKB-EC"/>
</dbReference>
<dbReference type="InterPro" id="IPR036291">
    <property type="entry name" value="NAD(P)-bd_dom_sf"/>
</dbReference>
<keyword evidence="8" id="KW-1185">Reference proteome</keyword>
<dbReference type="InterPro" id="IPR050259">
    <property type="entry name" value="SDR"/>
</dbReference>
<evidence type="ECO:0000256" key="4">
    <source>
        <dbReference type="ARBA" id="ARBA00023002"/>
    </source>
</evidence>
<proteinExistence type="inferred from homology"/>
<dbReference type="AlphaFoldDB" id="A0AAU4K6T0"/>
<evidence type="ECO:0000313" key="8">
    <source>
        <dbReference type="Proteomes" id="UP001432128"/>
    </source>
</evidence>
<dbReference type="PANTHER" id="PTHR42879">
    <property type="entry name" value="3-OXOACYL-(ACYL-CARRIER-PROTEIN) REDUCTASE"/>
    <property type="match status" value="1"/>
</dbReference>
<keyword evidence="4" id="KW-0560">Oxidoreductase</keyword>
<evidence type="ECO:0000256" key="3">
    <source>
        <dbReference type="ARBA" id="ARBA00022512"/>
    </source>
</evidence>
<dbReference type="InterPro" id="IPR002347">
    <property type="entry name" value="SDR_fam"/>
</dbReference>
<dbReference type="FunFam" id="3.40.50.720:FF:000084">
    <property type="entry name" value="Short-chain dehydrogenase reductase"/>
    <property type="match status" value="1"/>
</dbReference>
<dbReference type="Gene3D" id="3.40.50.720">
    <property type="entry name" value="NAD(P)-binding Rossmann-like Domain"/>
    <property type="match status" value="1"/>
</dbReference>
<dbReference type="PANTHER" id="PTHR42879:SF6">
    <property type="entry name" value="NADPH-DEPENDENT REDUCTASE BACG"/>
    <property type="match status" value="1"/>
</dbReference>
<dbReference type="Proteomes" id="UP001432128">
    <property type="component" value="Chromosome"/>
</dbReference>
<evidence type="ECO:0000256" key="2">
    <source>
        <dbReference type="ARBA" id="ARBA00006484"/>
    </source>
</evidence>
<dbReference type="PRINTS" id="PR00081">
    <property type="entry name" value="GDHRDH"/>
</dbReference>
<reference evidence="7 8" key="1">
    <citation type="submission" date="2022-10" db="EMBL/GenBank/DDBJ databases">
        <title>The complete genomes of actinobacterial strains from the NBC collection.</title>
        <authorList>
            <person name="Joergensen T.S."/>
            <person name="Alvarez Arevalo M."/>
            <person name="Sterndorff E.B."/>
            <person name="Faurdal D."/>
            <person name="Vuksanovic O."/>
            <person name="Mourched A.-S."/>
            <person name="Charusanti P."/>
            <person name="Shaw S."/>
            <person name="Blin K."/>
            <person name="Weber T."/>
        </authorList>
    </citation>
    <scope>NUCLEOTIDE SEQUENCE [LARGE SCALE GENOMIC DNA]</scope>
    <source>
        <strain evidence="7 8">NBC_00319</strain>
    </source>
</reference>
<comment type="similarity">
    <text evidence="2">Belongs to the short-chain dehydrogenases/reductases (SDR) family.</text>
</comment>
<dbReference type="KEGG" id="whr:OG579_08725"/>
<evidence type="ECO:0000256" key="1">
    <source>
        <dbReference type="ARBA" id="ARBA00004191"/>
    </source>
</evidence>
<organism evidence="7 8">
    <name type="scientific">Williamsia herbipolensis</name>
    <dbReference type="NCBI Taxonomy" id="1603258"/>
    <lineage>
        <taxon>Bacteria</taxon>
        <taxon>Bacillati</taxon>
        <taxon>Actinomycetota</taxon>
        <taxon>Actinomycetes</taxon>
        <taxon>Mycobacteriales</taxon>
        <taxon>Nocardiaceae</taxon>
        <taxon>Williamsia</taxon>
    </lineage>
</organism>
<evidence type="ECO:0000256" key="6">
    <source>
        <dbReference type="ARBA" id="ARBA00047400"/>
    </source>
</evidence>
<dbReference type="Pfam" id="PF13561">
    <property type="entry name" value="adh_short_C2"/>
    <property type="match status" value="1"/>
</dbReference>
<protein>
    <recommendedName>
        <fullName evidence="5">3-oxoacyl-[acyl-carrier-protein] reductase MabA</fullName>
    </recommendedName>
</protein>
<dbReference type="RefSeq" id="WP_328858813.1">
    <property type="nucleotide sequence ID" value="NZ_CP108021.1"/>
</dbReference>
<sequence>MDLQLNGKRAIVTGGSRGIGRAIARTLAAEGASVVIASRGREALDAAATELTEQTGGRVIGITVDTGGQESVDRLVERTVAELGGVDILVNSAATPWSSGKPTDFDSITDDVVREEVEIKVLGYLRTARAVSPHLIEQGWGRIINISGLGARQANSIAQTIRNVSVSALTKNLADELGPHGVNVTVVHPGLTRTERLEARLAERSEREGVPLADLEAELATNSIRRVVDASEVADVVAFLASPRSIAITGDAIAAGGGVPGPVYY</sequence>
<comment type="subcellular location">
    <subcellularLocation>
        <location evidence="1">Secreted</location>
        <location evidence="1">Cell wall</location>
    </subcellularLocation>
</comment>
<evidence type="ECO:0000313" key="7">
    <source>
        <dbReference type="EMBL" id="WUM21830.1"/>
    </source>
</evidence>